<accession>A0ABP6H207</accession>
<evidence type="ECO:0000313" key="2">
    <source>
        <dbReference type="Proteomes" id="UP001501842"/>
    </source>
</evidence>
<protein>
    <submittedName>
        <fullName evidence="1">Uncharacterized protein</fullName>
    </submittedName>
</protein>
<dbReference type="Proteomes" id="UP001501842">
    <property type="component" value="Unassembled WGS sequence"/>
</dbReference>
<organism evidence="1 2">
    <name type="scientific">Actinocorallia aurantiaca</name>
    <dbReference type="NCBI Taxonomy" id="46204"/>
    <lineage>
        <taxon>Bacteria</taxon>
        <taxon>Bacillati</taxon>
        <taxon>Actinomycetota</taxon>
        <taxon>Actinomycetes</taxon>
        <taxon>Streptosporangiales</taxon>
        <taxon>Thermomonosporaceae</taxon>
        <taxon>Actinocorallia</taxon>
    </lineage>
</organism>
<name>A0ABP6H207_9ACTN</name>
<gene>
    <name evidence="1" type="ORF">GCM10010439_60650</name>
</gene>
<sequence>MLRLSREHQDAAYRGASMAEKRFPGVIVWWGVRTGLWLALVPTGQGRMLVEASSLDGLAGLLQRWEASR</sequence>
<comment type="caution">
    <text evidence="1">The sequence shown here is derived from an EMBL/GenBank/DDBJ whole genome shotgun (WGS) entry which is preliminary data.</text>
</comment>
<dbReference type="EMBL" id="BAAATZ010000029">
    <property type="protein sequence ID" value="GAA2735560.1"/>
    <property type="molecule type" value="Genomic_DNA"/>
</dbReference>
<proteinExistence type="predicted"/>
<keyword evidence="2" id="KW-1185">Reference proteome</keyword>
<evidence type="ECO:0000313" key="1">
    <source>
        <dbReference type="EMBL" id="GAA2735560.1"/>
    </source>
</evidence>
<reference evidence="2" key="1">
    <citation type="journal article" date="2019" name="Int. J. Syst. Evol. Microbiol.">
        <title>The Global Catalogue of Microorganisms (GCM) 10K type strain sequencing project: providing services to taxonomists for standard genome sequencing and annotation.</title>
        <authorList>
            <consortium name="The Broad Institute Genomics Platform"/>
            <consortium name="The Broad Institute Genome Sequencing Center for Infectious Disease"/>
            <person name="Wu L."/>
            <person name="Ma J."/>
        </authorList>
    </citation>
    <scope>NUCLEOTIDE SEQUENCE [LARGE SCALE GENOMIC DNA]</scope>
    <source>
        <strain evidence="2">JCM 8201</strain>
    </source>
</reference>